<keyword evidence="3" id="KW-1185">Reference proteome</keyword>
<feature type="signal peptide" evidence="1">
    <location>
        <begin position="1"/>
        <end position="18"/>
    </location>
</feature>
<accession>A0ABQ8EWQ1</accession>
<organism evidence="2 3">
    <name type="scientific">Batrachochytrium salamandrivorans</name>
    <dbReference type="NCBI Taxonomy" id="1357716"/>
    <lineage>
        <taxon>Eukaryota</taxon>
        <taxon>Fungi</taxon>
        <taxon>Fungi incertae sedis</taxon>
        <taxon>Chytridiomycota</taxon>
        <taxon>Chytridiomycota incertae sedis</taxon>
        <taxon>Chytridiomycetes</taxon>
        <taxon>Rhizophydiales</taxon>
        <taxon>Rhizophydiales incertae sedis</taxon>
        <taxon>Batrachochytrium</taxon>
    </lineage>
</organism>
<proteinExistence type="predicted"/>
<dbReference type="Proteomes" id="UP001648503">
    <property type="component" value="Unassembled WGS sequence"/>
</dbReference>
<reference evidence="2 3" key="1">
    <citation type="submission" date="2021-02" db="EMBL/GenBank/DDBJ databases">
        <title>Variation within the Batrachochytrium salamandrivorans European outbreak.</title>
        <authorList>
            <person name="Kelly M."/>
            <person name="Pasmans F."/>
            <person name="Shea T.P."/>
            <person name="Munoz J.F."/>
            <person name="Carranza S."/>
            <person name="Cuomo C.A."/>
            <person name="Martel A."/>
        </authorList>
    </citation>
    <scope>NUCLEOTIDE SEQUENCE [LARGE SCALE GENOMIC DNA]</scope>
    <source>
        <strain evidence="2 3">AMFP18/2</strain>
    </source>
</reference>
<feature type="chain" id="PRO_5045950571" evidence="1">
    <location>
        <begin position="19"/>
        <end position="191"/>
    </location>
</feature>
<name>A0ABQ8EWQ1_9FUNG</name>
<evidence type="ECO:0000256" key="1">
    <source>
        <dbReference type="SAM" id="SignalP"/>
    </source>
</evidence>
<comment type="caution">
    <text evidence="2">The sequence shown here is derived from an EMBL/GenBank/DDBJ whole genome shotgun (WGS) entry which is preliminary data.</text>
</comment>
<evidence type="ECO:0000313" key="2">
    <source>
        <dbReference type="EMBL" id="KAH6587886.1"/>
    </source>
</evidence>
<sequence>MKFKVLVAIAMAITSVNANEIKDALICIGRACLPRPKPAPNLYISVSKPSRYRKSQKSMKKGSAEEAKREHICNPIISDLNTLWHINEGIDLTIRNQMPSLYTIIKDEKTNDENNNDDTSHSRFEEIKSWLGAYRKHIPELKELKAEHTGLMKEYKEAWKLFLKGDCPVKIFKWMSPDRKDIKKRLFSVIK</sequence>
<dbReference type="EMBL" id="JAFCIX010000550">
    <property type="protein sequence ID" value="KAH6587886.1"/>
    <property type="molecule type" value="Genomic_DNA"/>
</dbReference>
<protein>
    <submittedName>
        <fullName evidence="2">Uncharacterized protein</fullName>
    </submittedName>
</protein>
<gene>
    <name evidence="2" type="ORF">BASA50_011078</name>
</gene>
<evidence type="ECO:0000313" key="3">
    <source>
        <dbReference type="Proteomes" id="UP001648503"/>
    </source>
</evidence>
<keyword evidence="1" id="KW-0732">Signal</keyword>